<keyword evidence="2" id="KW-0732">Signal</keyword>
<comment type="caution">
    <text evidence="3">The sequence shown here is derived from an EMBL/GenBank/DDBJ whole genome shotgun (WGS) entry which is preliminary data.</text>
</comment>
<reference evidence="3" key="1">
    <citation type="submission" date="2013-12" db="EMBL/GenBank/DDBJ databases">
        <authorList>
            <person name="Omoto C.K."/>
            <person name="Sibley D."/>
            <person name="Venepally P."/>
            <person name="Hadjithomas M."/>
            <person name="Karamycheva S."/>
            <person name="Brunk B."/>
            <person name="Roos D."/>
            <person name="Caler E."/>
            <person name="Lorenzi H."/>
        </authorList>
    </citation>
    <scope>NUCLEOTIDE SEQUENCE</scope>
</reference>
<evidence type="ECO:0000256" key="2">
    <source>
        <dbReference type="SAM" id="SignalP"/>
    </source>
</evidence>
<dbReference type="EMBL" id="AFNH02001293">
    <property type="protein sequence ID" value="EZG43431.1"/>
    <property type="molecule type" value="Genomic_DNA"/>
</dbReference>
<dbReference type="VEuPathDB" id="CryptoDB:GNI_172350"/>
<gene>
    <name evidence="3" type="ORF">GNI_172350</name>
</gene>
<protein>
    <recommendedName>
        <fullName evidence="5">Transmembrane protein</fullName>
    </recommendedName>
</protein>
<evidence type="ECO:0000313" key="3">
    <source>
        <dbReference type="EMBL" id="EZG43431.1"/>
    </source>
</evidence>
<sequence>MRSVLGGHGWLSGWLIVAGGCAALECAKERKWLASYWRVLDDREYGELREVLSDKEWTRRQEWIARWAKFGGTVPSEVLMEWTMTTSVSGCTVSSPLYIPALGVMNAFARNAGVFKTDCEAHRALRKALPVAAWKRLRWVDRTHMRTCHLQYVELAAILHAYFVAPLGYLDESVRAQVSVAIPGKPVRQRYWTTGCLLQLAHAPVDDLVNFCVLRLRHRPKGTLYSITTKKRNPRPALHTNHVQAYADAAWLKRKFAKLPAVSANVYSDLNPELLAGIQQSPDQAGAEQKLPDGLSRGSSDEPEIQPAAPEREPTPPAAKKRKQETACATGHKTSHRPYSFPEDSFSEMEDYESLGESSNQWSGLTENLDIVTVNEWVAYQESQEVTSTSTGSALHSSVLHDGQYGLPDVLGGTAEHTFGQ</sequence>
<name>A0A023AXR0_GRENI</name>
<feature type="compositionally biased region" description="Acidic residues" evidence="1">
    <location>
        <begin position="345"/>
        <end position="354"/>
    </location>
</feature>
<evidence type="ECO:0000313" key="4">
    <source>
        <dbReference type="Proteomes" id="UP000019763"/>
    </source>
</evidence>
<keyword evidence="4" id="KW-1185">Reference proteome</keyword>
<dbReference type="Proteomes" id="UP000019763">
    <property type="component" value="Unassembled WGS sequence"/>
</dbReference>
<feature type="chain" id="PRO_5001514733" description="Transmembrane protein" evidence="2">
    <location>
        <begin position="24"/>
        <end position="421"/>
    </location>
</feature>
<feature type="region of interest" description="Disordered" evidence="1">
    <location>
        <begin position="281"/>
        <end position="362"/>
    </location>
</feature>
<accession>A0A023AXR0</accession>
<evidence type="ECO:0000256" key="1">
    <source>
        <dbReference type="SAM" id="MobiDB-lite"/>
    </source>
</evidence>
<dbReference type="PROSITE" id="PS51257">
    <property type="entry name" value="PROKAR_LIPOPROTEIN"/>
    <property type="match status" value="1"/>
</dbReference>
<feature type="signal peptide" evidence="2">
    <location>
        <begin position="1"/>
        <end position="23"/>
    </location>
</feature>
<organism evidence="3 4">
    <name type="scientific">Gregarina niphandrodes</name>
    <name type="common">Septate eugregarine</name>
    <dbReference type="NCBI Taxonomy" id="110365"/>
    <lineage>
        <taxon>Eukaryota</taxon>
        <taxon>Sar</taxon>
        <taxon>Alveolata</taxon>
        <taxon>Apicomplexa</taxon>
        <taxon>Conoidasida</taxon>
        <taxon>Gregarinasina</taxon>
        <taxon>Eugregarinorida</taxon>
        <taxon>Gregarinidae</taxon>
        <taxon>Gregarina</taxon>
    </lineage>
</organism>
<evidence type="ECO:0008006" key="5">
    <source>
        <dbReference type="Google" id="ProtNLM"/>
    </source>
</evidence>
<dbReference type="RefSeq" id="XP_011133336.1">
    <property type="nucleotide sequence ID" value="XM_011135034.1"/>
</dbReference>
<dbReference type="GeneID" id="22915879"/>
<proteinExistence type="predicted"/>
<feature type="non-terminal residue" evidence="3">
    <location>
        <position position="421"/>
    </location>
</feature>
<dbReference type="AlphaFoldDB" id="A0A023AXR0"/>